<name>A0AAE8LUZ9_LATSK</name>
<evidence type="ECO:0000259" key="7">
    <source>
        <dbReference type="Pfam" id="PF17851"/>
    </source>
</evidence>
<dbReference type="GO" id="GO:0005975">
    <property type="term" value="P:carbohydrate metabolic process"/>
    <property type="evidence" value="ECO:0007669"/>
    <property type="project" value="InterPro"/>
</dbReference>
<evidence type="ECO:0000256" key="4">
    <source>
        <dbReference type="PIRSR" id="PIRSR606710-1"/>
    </source>
</evidence>
<dbReference type="Proteomes" id="UP000239650">
    <property type="component" value="Unassembled WGS sequence"/>
</dbReference>
<dbReference type="AlphaFoldDB" id="A0AAE8LUZ9"/>
<organism evidence="8 9">
    <name type="scientific">Latilactobacillus sakei</name>
    <name type="common">Lactobacillus sakei</name>
    <dbReference type="NCBI Taxonomy" id="1599"/>
    <lineage>
        <taxon>Bacteria</taxon>
        <taxon>Bacillati</taxon>
        <taxon>Bacillota</taxon>
        <taxon>Bacilli</taxon>
        <taxon>Lactobacillales</taxon>
        <taxon>Lactobacillaceae</taxon>
        <taxon>Latilactobacillus</taxon>
    </lineage>
</organism>
<keyword evidence="2 6" id="KW-0378">Hydrolase</keyword>
<feature type="site" description="Important for catalytic activity, responsible for pKa modulation of the active site Glu and correct orientation of both the proton donor and substrate" evidence="5">
    <location>
        <position position="128"/>
    </location>
</feature>
<evidence type="ECO:0000256" key="5">
    <source>
        <dbReference type="PIRSR" id="PIRSR606710-2"/>
    </source>
</evidence>
<accession>A0AAE8LUZ9</accession>
<sequence>MKTFSNPVLQGFNPDPCILRVEDTYYIFVSTFEWLPGIRVYTSKNLFDWKYKTSILDTKNQINLQGNPKACSIWAPSAIFKDGIFYVVFTNVKSTRVPYKDVDNYIITAKDIEGPWSEPVYINSSGFDPSLFIDSDGQAYFLNEIWDYRLETHNKSDGIVMQKIDLNTFILEGEPKVIFKGTEARKTEAPQMYYHNDYYYLLTAEGGTELGHQETVVRSKHIWGPYMLAPNTPLISAKDKSDSYLQCAGHASFVESAEGNWFIAYLCTRPTNKEGFSILGRETAVEQIEWTDDGWPKLANGTNYPSQNRLTLDKTNQLSFRDSFTEIDLNHKYWNTLRILPNNSWLSQESSGIRIRGGQSPQSVFDQHLIGTRQTAFNCNVEFDMQYKFRSYLQLAGVTLYLDIENYLLFMVTVDNGKPVIVVQQSVKGEFKQLKILPIINDCGNYHFRLEIRNKKVTVWLNKQQVIAHLDIDFLAGGYTGNFIGLDVIDMERRNLTSAVFSDFEYTAIQ</sequence>
<feature type="domain" description="Beta-xylosidase C-terminal Concanavalin A-like" evidence="7">
    <location>
        <begin position="321"/>
        <end position="507"/>
    </location>
</feature>
<evidence type="ECO:0000313" key="9">
    <source>
        <dbReference type="Proteomes" id="UP000239650"/>
    </source>
</evidence>
<dbReference type="InterPro" id="IPR023296">
    <property type="entry name" value="Glyco_hydro_beta-prop_sf"/>
</dbReference>
<reference evidence="8 9" key="1">
    <citation type="submission" date="2018-02" db="EMBL/GenBank/DDBJ databases">
        <authorList>
            <person name="Rodrigo-Torres L."/>
            <person name="Arahal R. D."/>
            <person name="Lucena T."/>
        </authorList>
    </citation>
    <scope>NUCLEOTIDE SEQUENCE [LARGE SCALE GENOMIC DNA]</scope>
    <source>
        <strain evidence="8 9">CECT 9267</strain>
    </source>
</reference>
<feature type="active site" description="Proton acceptor" evidence="4">
    <location>
        <position position="15"/>
    </location>
</feature>
<dbReference type="EC" id="3.2.1.37" evidence="8"/>
<dbReference type="SUPFAM" id="SSF49899">
    <property type="entry name" value="Concanavalin A-like lectins/glucanases"/>
    <property type="match status" value="1"/>
</dbReference>
<dbReference type="InterPro" id="IPR041542">
    <property type="entry name" value="GH43_C2"/>
</dbReference>
<evidence type="ECO:0000256" key="2">
    <source>
        <dbReference type="ARBA" id="ARBA00022801"/>
    </source>
</evidence>
<comment type="similarity">
    <text evidence="1 6">Belongs to the glycosyl hydrolase 43 family.</text>
</comment>
<dbReference type="Pfam" id="PF17851">
    <property type="entry name" value="GH43_C2"/>
    <property type="match status" value="1"/>
</dbReference>
<keyword evidence="3 6" id="KW-0326">Glycosidase</keyword>
<evidence type="ECO:0000256" key="6">
    <source>
        <dbReference type="RuleBase" id="RU361187"/>
    </source>
</evidence>
<evidence type="ECO:0000313" key="8">
    <source>
        <dbReference type="EMBL" id="SPE18497.1"/>
    </source>
</evidence>
<comment type="caution">
    <text evidence="8">The sequence shown here is derived from an EMBL/GenBank/DDBJ whole genome shotgun (WGS) entry which is preliminary data.</text>
</comment>
<dbReference type="InterPro" id="IPR051795">
    <property type="entry name" value="Glycosyl_Hydrlase_43"/>
</dbReference>
<dbReference type="Gene3D" id="2.115.10.20">
    <property type="entry name" value="Glycosyl hydrolase domain, family 43"/>
    <property type="match status" value="1"/>
</dbReference>
<gene>
    <name evidence="8" type="primary">xynB</name>
    <name evidence="8" type="ORF">LAS9267_00144</name>
</gene>
<dbReference type="EMBL" id="OKRC01000001">
    <property type="protein sequence ID" value="SPE18497.1"/>
    <property type="molecule type" value="Genomic_DNA"/>
</dbReference>
<evidence type="ECO:0000256" key="1">
    <source>
        <dbReference type="ARBA" id="ARBA00009865"/>
    </source>
</evidence>
<dbReference type="PANTHER" id="PTHR42812">
    <property type="entry name" value="BETA-XYLOSIDASE"/>
    <property type="match status" value="1"/>
</dbReference>
<protein>
    <submittedName>
        <fullName evidence="8">Beta-xylosidase</fullName>
        <ecNumber evidence="8">3.2.1.37</ecNumber>
    </submittedName>
</protein>
<dbReference type="Gene3D" id="2.60.120.200">
    <property type="match status" value="1"/>
</dbReference>
<dbReference type="SUPFAM" id="SSF75005">
    <property type="entry name" value="Arabinanase/levansucrase/invertase"/>
    <property type="match status" value="1"/>
</dbReference>
<dbReference type="InterPro" id="IPR006710">
    <property type="entry name" value="Glyco_hydro_43"/>
</dbReference>
<dbReference type="InterPro" id="IPR013320">
    <property type="entry name" value="ConA-like_dom_sf"/>
</dbReference>
<dbReference type="GO" id="GO:0009044">
    <property type="term" value="F:xylan 1,4-beta-xylosidase activity"/>
    <property type="evidence" value="ECO:0007669"/>
    <property type="project" value="UniProtKB-EC"/>
</dbReference>
<evidence type="ECO:0000256" key="3">
    <source>
        <dbReference type="ARBA" id="ARBA00023295"/>
    </source>
</evidence>
<proteinExistence type="inferred from homology"/>
<dbReference type="RefSeq" id="WP_105299965.1">
    <property type="nucleotide sequence ID" value="NZ_CM125432.1"/>
</dbReference>
<dbReference type="CDD" id="cd09000">
    <property type="entry name" value="GH43_SXA-like"/>
    <property type="match status" value="1"/>
</dbReference>
<dbReference type="PANTHER" id="PTHR42812:SF12">
    <property type="entry name" value="BETA-XYLOSIDASE-RELATED"/>
    <property type="match status" value="1"/>
</dbReference>
<dbReference type="Pfam" id="PF04616">
    <property type="entry name" value="Glyco_hydro_43"/>
    <property type="match status" value="1"/>
</dbReference>
<feature type="active site" description="Proton donor" evidence="4">
    <location>
        <position position="188"/>
    </location>
</feature>